<reference evidence="3" key="1">
    <citation type="journal article" date="2019" name="Int. J. Syst. Evol. Microbiol.">
        <title>The Global Catalogue of Microorganisms (GCM) 10K type strain sequencing project: providing services to taxonomists for standard genome sequencing and annotation.</title>
        <authorList>
            <consortium name="The Broad Institute Genomics Platform"/>
            <consortium name="The Broad Institute Genome Sequencing Center for Infectious Disease"/>
            <person name="Wu L."/>
            <person name="Ma J."/>
        </authorList>
    </citation>
    <scope>NUCLEOTIDE SEQUENCE [LARGE SCALE GENOMIC DNA]</scope>
    <source>
        <strain evidence="3">CGMCC 1.13587</strain>
    </source>
</reference>
<dbReference type="RefSeq" id="WP_377327423.1">
    <property type="nucleotide sequence ID" value="NZ_JBHSNG010000012.1"/>
</dbReference>
<evidence type="ECO:0000313" key="2">
    <source>
        <dbReference type="EMBL" id="MFC5581871.1"/>
    </source>
</evidence>
<evidence type="ECO:0000313" key="3">
    <source>
        <dbReference type="Proteomes" id="UP001596111"/>
    </source>
</evidence>
<comment type="caution">
    <text evidence="2">The sequence shown here is derived from an EMBL/GenBank/DDBJ whole genome shotgun (WGS) entry which is preliminary data.</text>
</comment>
<protein>
    <submittedName>
        <fullName evidence="2">Uncharacterized protein</fullName>
    </submittedName>
</protein>
<keyword evidence="3" id="KW-1185">Reference proteome</keyword>
<feature type="compositionally biased region" description="Low complexity" evidence="1">
    <location>
        <begin position="11"/>
        <end position="20"/>
    </location>
</feature>
<dbReference type="Proteomes" id="UP001596111">
    <property type="component" value="Unassembled WGS sequence"/>
</dbReference>
<name>A0ABW0SZX7_9GAMM</name>
<dbReference type="EMBL" id="JBHSNG010000012">
    <property type="protein sequence ID" value="MFC5581871.1"/>
    <property type="molecule type" value="Genomic_DNA"/>
</dbReference>
<accession>A0ABW0SZX7</accession>
<organism evidence="2 3">
    <name type="scientific">Rhodanobacter terrae</name>
    <dbReference type="NCBI Taxonomy" id="418647"/>
    <lineage>
        <taxon>Bacteria</taxon>
        <taxon>Pseudomonadati</taxon>
        <taxon>Pseudomonadota</taxon>
        <taxon>Gammaproteobacteria</taxon>
        <taxon>Lysobacterales</taxon>
        <taxon>Rhodanobacteraceae</taxon>
        <taxon>Rhodanobacter</taxon>
    </lineage>
</organism>
<gene>
    <name evidence="2" type="ORF">ACFPPB_12180</name>
</gene>
<proteinExistence type="predicted"/>
<sequence>MQQHRHHDRQPALPTIAPRLAPAPLPQPRLGRAVQRGQSAIQPIPARLDAVAWLVLAWPWLALICGLLRTDDDDASWNAEDGWRLNPGVPCRRKRSSRALQTAATCRRFPALQLDRIGGSLKSRRVVPRATPP</sequence>
<evidence type="ECO:0000256" key="1">
    <source>
        <dbReference type="SAM" id="MobiDB-lite"/>
    </source>
</evidence>
<feature type="region of interest" description="Disordered" evidence="1">
    <location>
        <begin position="1"/>
        <end position="21"/>
    </location>
</feature>